<evidence type="ECO:0000259" key="1">
    <source>
        <dbReference type="PROSITE" id="PS51819"/>
    </source>
</evidence>
<dbReference type="AlphaFoldDB" id="A0A858RRE9"/>
<gene>
    <name evidence="2" type="ORF">HHL09_21350</name>
</gene>
<proteinExistence type="predicted"/>
<dbReference type="PROSITE" id="PS51819">
    <property type="entry name" value="VOC"/>
    <property type="match status" value="1"/>
</dbReference>
<dbReference type="Proteomes" id="UP000501812">
    <property type="component" value="Chromosome"/>
</dbReference>
<dbReference type="EMBL" id="CP051774">
    <property type="protein sequence ID" value="QJE99345.1"/>
    <property type="molecule type" value="Genomic_DNA"/>
</dbReference>
<feature type="domain" description="VOC" evidence="1">
    <location>
        <begin position="6"/>
        <end position="132"/>
    </location>
</feature>
<dbReference type="SUPFAM" id="SSF54593">
    <property type="entry name" value="Glyoxalase/Bleomycin resistance protein/Dihydroxybiphenyl dioxygenase"/>
    <property type="match status" value="1"/>
</dbReference>
<reference evidence="2 3" key="1">
    <citation type="submission" date="2020-04" db="EMBL/GenBank/DDBJ databases">
        <title>Luteolibacter sp. G-1-1-1 isolated from soil.</title>
        <authorList>
            <person name="Dahal R.H."/>
        </authorList>
    </citation>
    <scope>NUCLEOTIDE SEQUENCE [LARGE SCALE GENOMIC DNA]</scope>
    <source>
        <strain evidence="2 3">G-1-1-1</strain>
    </source>
</reference>
<dbReference type="PANTHER" id="PTHR21366">
    <property type="entry name" value="GLYOXALASE FAMILY PROTEIN"/>
    <property type="match status" value="1"/>
</dbReference>
<dbReference type="Pfam" id="PF00903">
    <property type="entry name" value="Glyoxalase"/>
    <property type="match status" value="1"/>
</dbReference>
<protein>
    <submittedName>
        <fullName evidence="2">Glyoxalase</fullName>
    </submittedName>
</protein>
<dbReference type="Gene3D" id="3.10.180.10">
    <property type="entry name" value="2,3-Dihydroxybiphenyl 1,2-Dioxygenase, domain 1"/>
    <property type="match status" value="1"/>
</dbReference>
<dbReference type="InterPro" id="IPR004360">
    <property type="entry name" value="Glyas_Fos-R_dOase_dom"/>
</dbReference>
<organism evidence="2 3">
    <name type="scientific">Luteolibacter luteus</name>
    <dbReference type="NCBI Taxonomy" id="2728835"/>
    <lineage>
        <taxon>Bacteria</taxon>
        <taxon>Pseudomonadati</taxon>
        <taxon>Verrucomicrobiota</taxon>
        <taxon>Verrucomicrobiia</taxon>
        <taxon>Verrucomicrobiales</taxon>
        <taxon>Verrucomicrobiaceae</taxon>
        <taxon>Luteolibacter</taxon>
    </lineage>
</organism>
<sequence>MSKVTGITESALYVDDLERSVQFYESLLGATQLIHETGRFCALRIVPGQVLLLFLRGSSTEPSDLGFGTIIGHDGSGPLHVCFGIKSEELKNWEDRLAELGIRVESRVDWPRGATSLYFRDPDGHAVELATPGLWPDEA</sequence>
<evidence type="ECO:0000313" key="3">
    <source>
        <dbReference type="Proteomes" id="UP000501812"/>
    </source>
</evidence>
<evidence type="ECO:0000313" key="2">
    <source>
        <dbReference type="EMBL" id="QJE99345.1"/>
    </source>
</evidence>
<name>A0A858RRE9_9BACT</name>
<dbReference type="InterPro" id="IPR029068">
    <property type="entry name" value="Glyas_Bleomycin-R_OHBP_Dase"/>
</dbReference>
<dbReference type="InterPro" id="IPR050383">
    <property type="entry name" value="GlyoxalaseI/FosfomycinResist"/>
</dbReference>
<accession>A0A858RRE9</accession>
<keyword evidence="3" id="KW-1185">Reference proteome</keyword>
<dbReference type="KEGG" id="luo:HHL09_21350"/>
<dbReference type="InterPro" id="IPR037523">
    <property type="entry name" value="VOC_core"/>
</dbReference>
<dbReference type="PANTHER" id="PTHR21366:SF22">
    <property type="entry name" value="VOC DOMAIN-CONTAINING PROTEIN"/>
    <property type="match status" value="1"/>
</dbReference>